<proteinExistence type="predicted"/>
<accession>A0A923E3M7</accession>
<evidence type="ECO:0000313" key="1">
    <source>
        <dbReference type="EMBL" id="MBB6333945.1"/>
    </source>
</evidence>
<name>A0A923E3M7_9ACTO</name>
<gene>
    <name evidence="1" type="ORF">HD592_000510</name>
</gene>
<evidence type="ECO:0000313" key="2">
    <source>
        <dbReference type="Proteomes" id="UP000617426"/>
    </source>
</evidence>
<keyword evidence="2" id="KW-1185">Reference proteome</keyword>
<dbReference type="AlphaFoldDB" id="A0A923E3M7"/>
<dbReference type="EMBL" id="JACHMK010000001">
    <property type="protein sequence ID" value="MBB6333945.1"/>
    <property type="molecule type" value="Genomic_DNA"/>
</dbReference>
<protein>
    <submittedName>
        <fullName evidence="1">Uncharacterized protein</fullName>
    </submittedName>
</protein>
<sequence>MNSDEMSRLKAHLDDLETTYSGLELPSNPGPSAFGVPIVALAYDIFRSDFAERSGTISKWCSRTSLAVTDTVKFAEDEDWFWVQVWSLAFNWDSTIPE</sequence>
<organism evidence="1 2">
    <name type="scientific">Schaalia hyovaginalis</name>
    <dbReference type="NCBI Taxonomy" id="29316"/>
    <lineage>
        <taxon>Bacteria</taxon>
        <taxon>Bacillati</taxon>
        <taxon>Actinomycetota</taxon>
        <taxon>Actinomycetes</taxon>
        <taxon>Actinomycetales</taxon>
        <taxon>Actinomycetaceae</taxon>
        <taxon>Schaalia</taxon>
    </lineage>
</organism>
<comment type="caution">
    <text evidence="1">The sequence shown here is derived from an EMBL/GenBank/DDBJ whole genome shotgun (WGS) entry which is preliminary data.</text>
</comment>
<dbReference type="RefSeq" id="WP_184451644.1">
    <property type="nucleotide sequence ID" value="NZ_JACHMK010000001.1"/>
</dbReference>
<dbReference type="Proteomes" id="UP000617426">
    <property type="component" value="Unassembled WGS sequence"/>
</dbReference>
<reference evidence="1" key="1">
    <citation type="submission" date="2020-08" db="EMBL/GenBank/DDBJ databases">
        <title>Sequencing the genomes of 1000 actinobacteria strains.</title>
        <authorList>
            <person name="Klenk H.-P."/>
        </authorList>
    </citation>
    <scope>NUCLEOTIDE SEQUENCE</scope>
    <source>
        <strain evidence="1">DSM 10695</strain>
    </source>
</reference>